<keyword evidence="5 6" id="KW-0472">Membrane</keyword>
<proteinExistence type="inferred from homology"/>
<gene>
    <name evidence="7" type="ORF">AYBTSS11_LOCUS24338</name>
</gene>
<dbReference type="GO" id="GO:0016020">
    <property type="term" value="C:membrane"/>
    <property type="evidence" value="ECO:0007669"/>
    <property type="project" value="UniProtKB-SubCell"/>
</dbReference>
<dbReference type="AlphaFoldDB" id="A0AA86SWN4"/>
<comment type="similarity">
    <text evidence="2">Belongs to the UPF0496 family.</text>
</comment>
<evidence type="ECO:0000313" key="7">
    <source>
        <dbReference type="EMBL" id="CAJ1972289.1"/>
    </source>
</evidence>
<keyword evidence="8" id="KW-1185">Reference proteome</keyword>
<organism evidence="7 8">
    <name type="scientific">Sphenostylis stenocarpa</name>
    <dbReference type="NCBI Taxonomy" id="92480"/>
    <lineage>
        <taxon>Eukaryota</taxon>
        <taxon>Viridiplantae</taxon>
        <taxon>Streptophyta</taxon>
        <taxon>Embryophyta</taxon>
        <taxon>Tracheophyta</taxon>
        <taxon>Spermatophyta</taxon>
        <taxon>Magnoliopsida</taxon>
        <taxon>eudicotyledons</taxon>
        <taxon>Gunneridae</taxon>
        <taxon>Pentapetalae</taxon>
        <taxon>rosids</taxon>
        <taxon>fabids</taxon>
        <taxon>Fabales</taxon>
        <taxon>Fabaceae</taxon>
        <taxon>Papilionoideae</taxon>
        <taxon>50 kb inversion clade</taxon>
        <taxon>NPAAA clade</taxon>
        <taxon>indigoferoid/millettioid clade</taxon>
        <taxon>Phaseoleae</taxon>
        <taxon>Sphenostylis</taxon>
    </lineage>
</organism>
<keyword evidence="4 6" id="KW-1133">Transmembrane helix</keyword>
<evidence type="ECO:0000256" key="5">
    <source>
        <dbReference type="ARBA" id="ARBA00023136"/>
    </source>
</evidence>
<dbReference type="Pfam" id="PF05055">
    <property type="entry name" value="DUF677"/>
    <property type="match status" value="1"/>
</dbReference>
<dbReference type="PANTHER" id="PTHR31113">
    <property type="entry name" value="UPF0496 PROTEIN 3-RELATED"/>
    <property type="match status" value="1"/>
</dbReference>
<accession>A0AA86SWN4</accession>
<dbReference type="InterPro" id="IPR007749">
    <property type="entry name" value="DUF677"/>
</dbReference>
<protein>
    <submittedName>
        <fullName evidence="7">Uncharacterized protein</fullName>
    </submittedName>
</protein>
<evidence type="ECO:0000313" key="8">
    <source>
        <dbReference type="Proteomes" id="UP001189624"/>
    </source>
</evidence>
<evidence type="ECO:0000256" key="6">
    <source>
        <dbReference type="SAM" id="Phobius"/>
    </source>
</evidence>
<evidence type="ECO:0000256" key="4">
    <source>
        <dbReference type="ARBA" id="ARBA00022989"/>
    </source>
</evidence>
<evidence type="ECO:0000256" key="2">
    <source>
        <dbReference type="ARBA" id="ARBA00009074"/>
    </source>
</evidence>
<evidence type="ECO:0000256" key="3">
    <source>
        <dbReference type="ARBA" id="ARBA00022692"/>
    </source>
</evidence>
<dbReference type="Proteomes" id="UP001189624">
    <property type="component" value="Chromosome 8"/>
</dbReference>
<keyword evidence="3 6" id="KW-0812">Transmembrane</keyword>
<dbReference type="EMBL" id="OY731405">
    <property type="protein sequence ID" value="CAJ1972289.1"/>
    <property type="molecule type" value="Genomic_DNA"/>
</dbReference>
<dbReference type="Gramene" id="rna-AYBTSS11_LOCUS24338">
    <property type="protein sequence ID" value="CAJ1972289.1"/>
    <property type="gene ID" value="gene-AYBTSS11_LOCUS24338"/>
</dbReference>
<name>A0AA86SWN4_9FABA</name>
<reference evidence="7" key="1">
    <citation type="submission" date="2023-10" db="EMBL/GenBank/DDBJ databases">
        <authorList>
            <person name="Domelevo Entfellner J.-B."/>
        </authorList>
    </citation>
    <scope>NUCLEOTIDE SEQUENCE</scope>
</reference>
<evidence type="ECO:0000256" key="1">
    <source>
        <dbReference type="ARBA" id="ARBA00004370"/>
    </source>
</evidence>
<sequence length="457" mass="51041">MRWRSVWAADANHDGSRLVVAVPLDEEISSAVMVGSGEMGLLSGDSGGRLVRRLGGDWVRVRSRPLLGLGGTAEVRRFGWVRSSGEGRRPAAEIAEVLRLGMKNKLVRRIKKPLSCSGQWHATECSSSPNHQPCVDVREEYANAFRTESYTEFLTRVLAYSKNDSSSCLSRESTTSARLPSYRLFAEHLLDPDQPTVTRALSLAHCRPKVHSLLSDYFSHTANSSLLFSHLLKDIDLVRLKYTALKTILQCVPTNQIPSPMVITHLTEFSNFSNSFTSSGQVRAKQYQCFNLQKRLESSRDKAQAKLQLAAKMKCGSACLVAAITASLVVITISHGLALIMAMPGLASMNLGSKRKLAKVAARLDAAAKGSYIVNKDLEMTSRLVARLNDELEYMRRRVKIWVERRENRVEGNDVVQLLKKKHCSFSEQLDELEEHLYLCFMTINRARDLVLSQISD</sequence>
<dbReference type="PANTHER" id="PTHR31113:SF6">
    <property type="entry name" value="UPF0496 PROTEIN 3"/>
    <property type="match status" value="1"/>
</dbReference>
<comment type="subcellular location">
    <subcellularLocation>
        <location evidence="1">Membrane</location>
    </subcellularLocation>
</comment>
<feature type="transmembrane region" description="Helical" evidence="6">
    <location>
        <begin position="320"/>
        <end position="347"/>
    </location>
</feature>